<dbReference type="EMBL" id="LAZR01003584">
    <property type="protein sequence ID" value="KKN16746.1"/>
    <property type="molecule type" value="Genomic_DNA"/>
</dbReference>
<dbReference type="AlphaFoldDB" id="A0A0F9QUB7"/>
<accession>A0A0F9QUB7</accession>
<proteinExistence type="predicted"/>
<comment type="caution">
    <text evidence="2">The sequence shown here is derived from an EMBL/GenBank/DDBJ whole genome shotgun (WGS) entry which is preliminary data.</text>
</comment>
<keyword evidence="1" id="KW-0472">Membrane</keyword>
<protein>
    <submittedName>
        <fullName evidence="2">Uncharacterized protein</fullName>
    </submittedName>
</protein>
<evidence type="ECO:0000313" key="2">
    <source>
        <dbReference type="EMBL" id="KKN16746.1"/>
    </source>
</evidence>
<organism evidence="2">
    <name type="scientific">marine sediment metagenome</name>
    <dbReference type="NCBI Taxonomy" id="412755"/>
    <lineage>
        <taxon>unclassified sequences</taxon>
        <taxon>metagenomes</taxon>
        <taxon>ecological metagenomes</taxon>
    </lineage>
</organism>
<evidence type="ECO:0000256" key="1">
    <source>
        <dbReference type="SAM" id="Phobius"/>
    </source>
</evidence>
<keyword evidence="1" id="KW-1133">Transmembrane helix</keyword>
<gene>
    <name evidence="2" type="ORF">LCGC14_0972830</name>
</gene>
<name>A0A0F9QUB7_9ZZZZ</name>
<sequence length="33" mass="4075">MRIMQDFLYILLWLLVILIPFPIIKILVDRFLD</sequence>
<keyword evidence="1" id="KW-0812">Transmembrane</keyword>
<reference evidence="2" key="1">
    <citation type="journal article" date="2015" name="Nature">
        <title>Complex archaea that bridge the gap between prokaryotes and eukaryotes.</title>
        <authorList>
            <person name="Spang A."/>
            <person name="Saw J.H."/>
            <person name="Jorgensen S.L."/>
            <person name="Zaremba-Niedzwiedzka K."/>
            <person name="Martijn J."/>
            <person name="Lind A.E."/>
            <person name="van Eijk R."/>
            <person name="Schleper C."/>
            <person name="Guy L."/>
            <person name="Ettema T.J."/>
        </authorList>
    </citation>
    <scope>NUCLEOTIDE SEQUENCE</scope>
</reference>
<feature type="transmembrane region" description="Helical" evidence="1">
    <location>
        <begin position="7"/>
        <end position="28"/>
    </location>
</feature>